<dbReference type="eggNOG" id="ENOG502ZA3J">
    <property type="taxonomic scope" value="Bacteria"/>
</dbReference>
<proteinExistence type="predicted"/>
<dbReference type="Proteomes" id="UP000000322">
    <property type="component" value="Chromosome"/>
</dbReference>
<dbReference type="InterPro" id="IPR014976">
    <property type="entry name" value="AbpA_HamA_C"/>
</dbReference>
<protein>
    <recommendedName>
        <fullName evidence="1">Anti-bacteriophage protein A/HamA C-terminal domain-containing protein</fullName>
    </recommendedName>
</protein>
<dbReference type="STRING" id="446469.Sked_19800"/>
<dbReference type="AlphaFoldDB" id="D1BHI5"/>
<evidence type="ECO:0000259" key="1">
    <source>
        <dbReference type="Pfam" id="PF08878"/>
    </source>
</evidence>
<evidence type="ECO:0000313" key="3">
    <source>
        <dbReference type="Proteomes" id="UP000000322"/>
    </source>
</evidence>
<dbReference type="Pfam" id="PF08878">
    <property type="entry name" value="HamA"/>
    <property type="match status" value="1"/>
</dbReference>
<dbReference type="EMBL" id="CP001819">
    <property type="protein sequence ID" value="ACZ21905.1"/>
    <property type="molecule type" value="Genomic_DNA"/>
</dbReference>
<gene>
    <name evidence="2" type="ordered locus">Sked_19800</name>
</gene>
<feature type="domain" description="Anti-bacteriophage protein A/HamA C-terminal" evidence="1">
    <location>
        <begin position="27"/>
        <end position="300"/>
    </location>
</feature>
<organism evidence="2 3">
    <name type="scientific">Sanguibacter keddieii (strain ATCC 51767 / DSM 10542 / NCFB 3025 / ST-74)</name>
    <dbReference type="NCBI Taxonomy" id="446469"/>
    <lineage>
        <taxon>Bacteria</taxon>
        <taxon>Bacillati</taxon>
        <taxon>Actinomycetota</taxon>
        <taxon>Actinomycetes</taxon>
        <taxon>Micrococcales</taxon>
        <taxon>Sanguibacteraceae</taxon>
        <taxon>Sanguibacter</taxon>
    </lineage>
</organism>
<evidence type="ECO:0000313" key="2">
    <source>
        <dbReference type="EMBL" id="ACZ21905.1"/>
    </source>
</evidence>
<sequence length="303" mass="33750">MMDSLVRGDTSDFLHLVGAFGEPKKLDGTRSTVRTHFVTTDSTGTPAVDLLSSAMAYAVVDFCVPRERIEAANAHYQRTRSTMHVASLQQEAQELFVDADESGEGGELLLFLLSEQLLGLPQIIAKMPLKTSSQMHVHGADGVHARIDDEGILNVFWGESKLYKSSTDAFRDCFNSIKPFLAPDGHDARRRDLQLVRDNINVDHPELATHLVRYFTTSDPQALQVKWGGVCLIGFDLEAYPNTSCLVEAERAELSAKINRWENAVKRRVSEHSLVDIEIDVFCIPFPSVAELRKAVRRKLGGR</sequence>
<accession>D1BHI5</accession>
<dbReference type="HOGENOM" id="CLU_058237_0_0_11"/>
<dbReference type="KEGG" id="ske:Sked_19800"/>
<keyword evidence="3" id="KW-1185">Reference proteome</keyword>
<reference evidence="2 3" key="1">
    <citation type="journal article" date="2009" name="Stand. Genomic Sci.">
        <title>Complete genome sequence of Sanguibacter keddieii type strain (ST-74).</title>
        <authorList>
            <person name="Ivanova N."/>
            <person name="Sikorski J."/>
            <person name="Sims D."/>
            <person name="Brettin T."/>
            <person name="Detter J.C."/>
            <person name="Han C."/>
            <person name="Lapidus A."/>
            <person name="Copeland A."/>
            <person name="Glavina Del Rio T."/>
            <person name="Nolan M."/>
            <person name="Chen F."/>
            <person name="Lucas S."/>
            <person name="Tice H."/>
            <person name="Cheng J.F."/>
            <person name="Bruce D."/>
            <person name="Goodwin L."/>
            <person name="Pitluck S."/>
            <person name="Pati A."/>
            <person name="Mavromatis K."/>
            <person name="Chen A."/>
            <person name="Palaniappan K."/>
            <person name="D'haeseleer P."/>
            <person name="Chain P."/>
            <person name="Bristow J."/>
            <person name="Eisen J.A."/>
            <person name="Markowitz V."/>
            <person name="Hugenholtz P."/>
            <person name="Goker M."/>
            <person name="Pukall R."/>
            <person name="Klenk H.P."/>
            <person name="Kyrpides N.C."/>
        </authorList>
    </citation>
    <scope>NUCLEOTIDE SEQUENCE [LARGE SCALE GENOMIC DNA]</scope>
    <source>
        <strain evidence="3">ATCC 51767 / DSM 10542 / NCFB 3025 / ST-74</strain>
    </source>
</reference>
<name>D1BHI5_SANKS</name>